<keyword evidence="1" id="KW-1133">Transmembrane helix</keyword>
<name>A0A497XL85_9PROT</name>
<comment type="caution">
    <text evidence="3">The sequence shown here is derived from an EMBL/GenBank/DDBJ whole genome shotgun (WGS) entry which is preliminary data.</text>
</comment>
<dbReference type="InterPro" id="IPR032816">
    <property type="entry name" value="VTT_dom"/>
</dbReference>
<evidence type="ECO:0000259" key="2">
    <source>
        <dbReference type="Pfam" id="PF09335"/>
    </source>
</evidence>
<protein>
    <submittedName>
        <fullName evidence="3">Membrane protein YqaA with SNARE-associated domain</fullName>
    </submittedName>
</protein>
<proteinExistence type="predicted"/>
<dbReference type="InterPro" id="IPR051311">
    <property type="entry name" value="DedA_domain"/>
</dbReference>
<dbReference type="PANTHER" id="PTHR42709">
    <property type="entry name" value="ALKALINE PHOSPHATASE LIKE PROTEIN"/>
    <property type="match status" value="1"/>
</dbReference>
<dbReference type="AlphaFoldDB" id="A0A497XL85"/>
<keyword evidence="1" id="KW-0472">Membrane</keyword>
<keyword evidence="4" id="KW-1185">Reference proteome</keyword>
<feature type="transmembrane region" description="Helical" evidence="1">
    <location>
        <begin position="12"/>
        <end position="30"/>
    </location>
</feature>
<dbReference type="Pfam" id="PF09335">
    <property type="entry name" value="VTT_dom"/>
    <property type="match status" value="1"/>
</dbReference>
<accession>A0A497XL85</accession>
<feature type="transmembrane region" description="Helical" evidence="1">
    <location>
        <begin position="96"/>
        <end position="118"/>
    </location>
</feature>
<keyword evidence="1" id="KW-0812">Transmembrane</keyword>
<feature type="domain" description="VTT" evidence="2">
    <location>
        <begin position="34"/>
        <end position="141"/>
    </location>
</feature>
<feature type="transmembrane region" description="Helical" evidence="1">
    <location>
        <begin position="50"/>
        <end position="68"/>
    </location>
</feature>
<dbReference type="RefSeq" id="WP_121240082.1">
    <property type="nucleotide sequence ID" value="NZ_BHVV01000001.1"/>
</dbReference>
<reference evidence="3 4" key="1">
    <citation type="submission" date="2018-10" db="EMBL/GenBank/DDBJ databases">
        <title>Genomic Encyclopedia of Type Strains, Phase IV (KMG-IV): sequencing the most valuable type-strain genomes for metagenomic binning, comparative biology and taxonomic classification.</title>
        <authorList>
            <person name="Goeker M."/>
        </authorList>
    </citation>
    <scope>NUCLEOTIDE SEQUENCE [LARGE SCALE GENOMIC DNA]</scope>
    <source>
        <strain evidence="3 4">DSM 26916</strain>
    </source>
</reference>
<dbReference type="OrthoDB" id="5419086at2"/>
<organism evidence="3 4">
    <name type="scientific">Sulfurisoma sediminicola</name>
    <dbReference type="NCBI Taxonomy" id="1381557"/>
    <lineage>
        <taxon>Bacteria</taxon>
        <taxon>Pseudomonadati</taxon>
        <taxon>Pseudomonadota</taxon>
        <taxon>Betaproteobacteria</taxon>
        <taxon>Nitrosomonadales</taxon>
        <taxon>Sterolibacteriaceae</taxon>
        <taxon>Sulfurisoma</taxon>
    </lineage>
</organism>
<dbReference type="EMBL" id="RCCI01000004">
    <property type="protein sequence ID" value="RLJ68160.1"/>
    <property type="molecule type" value="Genomic_DNA"/>
</dbReference>
<evidence type="ECO:0000256" key="1">
    <source>
        <dbReference type="SAM" id="Phobius"/>
    </source>
</evidence>
<dbReference type="Proteomes" id="UP000268908">
    <property type="component" value="Unassembled WGS sequence"/>
</dbReference>
<evidence type="ECO:0000313" key="4">
    <source>
        <dbReference type="Proteomes" id="UP000268908"/>
    </source>
</evidence>
<dbReference type="PANTHER" id="PTHR42709:SF4">
    <property type="entry name" value="INNER MEMBRANE PROTEIN YQAA"/>
    <property type="match status" value="1"/>
</dbReference>
<evidence type="ECO:0000313" key="3">
    <source>
        <dbReference type="EMBL" id="RLJ68160.1"/>
    </source>
</evidence>
<sequence>MDWLSWFSHPDVGLAGLFVASFLSATLLPGGSEAVLLGVLALHPGQTVPALLLATLGNTLGGMTTYWMGRVLPEKKAGDADTARHIEQVRHWGSPALLLAWAPLIGDALCAAAGWLRLHWLPCLLWMALGKGARYAVLVFAAT</sequence>
<gene>
    <name evidence="3" type="ORF">DFR35_0714</name>
</gene>